<dbReference type="GO" id="GO:0009245">
    <property type="term" value="P:lipid A biosynthetic process"/>
    <property type="evidence" value="ECO:0007669"/>
    <property type="project" value="UniProtKB-UniRule"/>
</dbReference>
<keyword evidence="4 17" id="KW-0808">Transferase</keyword>
<dbReference type="InterPro" id="IPR050065">
    <property type="entry name" value="GlmU-like"/>
</dbReference>
<evidence type="ECO:0000256" key="12">
    <source>
        <dbReference type="ARBA" id="ARBA00023315"/>
    </source>
</evidence>
<evidence type="ECO:0000256" key="6">
    <source>
        <dbReference type="ARBA" id="ARBA00022723"/>
    </source>
</evidence>
<dbReference type="GO" id="GO:0009252">
    <property type="term" value="P:peptidoglycan biosynthetic process"/>
    <property type="evidence" value="ECO:0007669"/>
    <property type="project" value="UniProtKB-UniRule"/>
</dbReference>
<evidence type="ECO:0000256" key="16">
    <source>
        <dbReference type="ARBA" id="ARBA00049628"/>
    </source>
</evidence>
<evidence type="ECO:0000256" key="13">
    <source>
        <dbReference type="ARBA" id="ARBA00023316"/>
    </source>
</evidence>
<comment type="similarity">
    <text evidence="1 17">In the C-terminal section; belongs to the transferase hexapeptide repeat family.</text>
</comment>
<feature type="region of interest" description="Pyrophosphorylase" evidence="17">
    <location>
        <begin position="1"/>
        <end position="232"/>
    </location>
</feature>
<protein>
    <recommendedName>
        <fullName evidence="17">Bifunctional protein GlmU</fullName>
    </recommendedName>
    <domain>
        <recommendedName>
            <fullName evidence="17">UDP-N-acetylglucosamine pyrophosphorylase</fullName>
            <ecNumber evidence="17">2.7.7.23</ecNumber>
        </recommendedName>
        <alternativeName>
            <fullName evidence="17">N-acetylglucosamine-1-phosphate uridyltransferase</fullName>
        </alternativeName>
    </domain>
    <domain>
        <recommendedName>
            <fullName evidence="17">Glucosamine-1-phosphate N-acetyltransferase</fullName>
            <ecNumber evidence="17">2.3.1.157</ecNumber>
        </recommendedName>
    </domain>
</protein>
<dbReference type="EC" id="2.7.7.23" evidence="17"/>
<dbReference type="InterPro" id="IPR029044">
    <property type="entry name" value="Nucleotide-diphossugar_trans"/>
</dbReference>
<dbReference type="InterPro" id="IPR011004">
    <property type="entry name" value="Trimer_LpxA-like_sf"/>
</dbReference>
<dbReference type="GO" id="GO:0005737">
    <property type="term" value="C:cytoplasm"/>
    <property type="evidence" value="ECO:0007669"/>
    <property type="project" value="UniProtKB-SubCell"/>
</dbReference>
<dbReference type="EC" id="2.3.1.157" evidence="17"/>
<keyword evidence="9 17" id="KW-0133">Cell shape</keyword>
<dbReference type="GO" id="GO:0008360">
    <property type="term" value="P:regulation of cell shape"/>
    <property type="evidence" value="ECO:0007669"/>
    <property type="project" value="UniProtKB-KW"/>
</dbReference>
<sequence length="460" mass="50155">MKVSVILAAGEGSRMKSKKPKVIHEILGEPMLGYVVKAAKESDVSRVSVIVGHGKDEIIKRFENSDLIFRNQPIGDDVPYGTGFAVMQAMEDFGDEDTVLILNGDTPLVKADTLNGLMEYHERGDFACTILTADMQNPYGYGRIVRNDDAKITRIVEEKDAGGKEKLIREINSGIFVFNGGDLKSSLKNLNTDNAQGELYLTDVVKDLFERDRRIGGYKLKDTTEILGINSRDSLTIATEIMQDRINVEYMKKGVTMMDKKSIIIEPTVEIGRDTTIYPGAILQGNTVIGEDCTIYGNTRIVDSKIGDGVTIDNSLIEQSMVGDGTTIGPFAHLRPKSNVGKKVKIGNFVEVKNTNFGDGSKAGHLAYIGDADVGEDVNVGCGVVFVNYDGKNKFRSQIDDGAFLGSNSNIVAPVHVSTNGYIAAGSTITKDVAEDNLAIERAARRDIKGWVTKKGLNRR</sequence>
<feature type="binding site" evidence="17">
    <location>
        <position position="172"/>
    </location>
    <ligand>
        <name>UDP-N-acetyl-alpha-D-glucosamine</name>
        <dbReference type="ChEBI" id="CHEBI:57705"/>
    </ligand>
</feature>
<dbReference type="CDD" id="cd03353">
    <property type="entry name" value="LbH_GlmU_C"/>
    <property type="match status" value="1"/>
</dbReference>
<dbReference type="UniPathway" id="UPA00973"/>
<dbReference type="InterPro" id="IPR025877">
    <property type="entry name" value="MobA-like_NTP_Trfase"/>
</dbReference>
<dbReference type="GO" id="GO:0006048">
    <property type="term" value="P:UDP-N-acetylglucosamine biosynthetic process"/>
    <property type="evidence" value="ECO:0007669"/>
    <property type="project" value="UniProtKB-UniPathway"/>
</dbReference>
<evidence type="ECO:0000256" key="7">
    <source>
        <dbReference type="ARBA" id="ARBA00022737"/>
    </source>
</evidence>
<evidence type="ECO:0000256" key="8">
    <source>
        <dbReference type="ARBA" id="ARBA00022842"/>
    </source>
</evidence>
<evidence type="ECO:0000259" key="18">
    <source>
        <dbReference type="Pfam" id="PF12804"/>
    </source>
</evidence>
<feature type="binding site" evidence="17">
    <location>
        <position position="353"/>
    </location>
    <ligand>
        <name>UDP-N-acetyl-alpha-D-glucosamine</name>
        <dbReference type="ChEBI" id="CHEBI:57705"/>
    </ligand>
</feature>
<feature type="binding site" evidence="17">
    <location>
        <position position="157"/>
    </location>
    <ligand>
        <name>UDP-N-acetyl-alpha-D-glucosamine</name>
        <dbReference type="ChEBI" id="CHEBI:57705"/>
    </ligand>
</feature>
<feature type="region of interest" description="Linker" evidence="17">
    <location>
        <begin position="233"/>
        <end position="253"/>
    </location>
</feature>
<evidence type="ECO:0000256" key="1">
    <source>
        <dbReference type="ARBA" id="ARBA00007707"/>
    </source>
</evidence>
<dbReference type="CDD" id="cd02540">
    <property type="entry name" value="GT2_GlmU_N_bac"/>
    <property type="match status" value="1"/>
</dbReference>
<evidence type="ECO:0000313" key="21">
    <source>
        <dbReference type="Proteomes" id="UP000192368"/>
    </source>
</evidence>
<dbReference type="SUPFAM" id="SSF51161">
    <property type="entry name" value="Trimeric LpxA-like enzymes"/>
    <property type="match status" value="1"/>
</dbReference>
<comment type="caution">
    <text evidence="17">Lacks conserved residue(s) required for the propagation of feature annotation.</text>
</comment>
<evidence type="ECO:0000256" key="4">
    <source>
        <dbReference type="ARBA" id="ARBA00022679"/>
    </source>
</evidence>
<dbReference type="Proteomes" id="UP000192368">
    <property type="component" value="Unassembled WGS sequence"/>
</dbReference>
<dbReference type="HAMAP" id="MF_01631">
    <property type="entry name" value="GlmU"/>
    <property type="match status" value="1"/>
</dbReference>
<dbReference type="EMBL" id="FWWR01000009">
    <property type="protein sequence ID" value="SMB81072.1"/>
    <property type="molecule type" value="Genomic_DNA"/>
</dbReference>
<comment type="pathway">
    <text evidence="17">Nucleotide-sugar biosynthesis; UDP-N-acetyl-alpha-D-glucosamine biosynthesis; N-acetyl-alpha-D-glucosamine 1-phosphate from alpha-D-glucosamine 6-phosphate (route II): step 2/2.</text>
</comment>
<dbReference type="PANTHER" id="PTHR43584:SF3">
    <property type="entry name" value="BIFUNCTIONAL PROTEIN GLMU"/>
    <property type="match status" value="1"/>
</dbReference>
<reference evidence="21" key="1">
    <citation type="submission" date="2017-04" db="EMBL/GenBank/DDBJ databases">
        <authorList>
            <person name="Varghese N."/>
            <person name="Submissions S."/>
        </authorList>
    </citation>
    <scope>NUCLEOTIDE SEQUENCE [LARGE SCALE GENOMIC DNA]</scope>
    <source>
        <strain evidence="21">DSM 20463</strain>
    </source>
</reference>
<dbReference type="PANTHER" id="PTHR43584">
    <property type="entry name" value="NUCLEOTIDYL TRANSFERASE"/>
    <property type="match status" value="1"/>
</dbReference>
<dbReference type="UniPathway" id="UPA00113">
    <property type="reaction ID" value="UER00532"/>
</dbReference>
<comment type="catalytic activity">
    <reaction evidence="15 17">
        <text>N-acetyl-alpha-D-glucosamine 1-phosphate + UTP + H(+) = UDP-N-acetyl-alpha-D-glucosamine + diphosphate</text>
        <dbReference type="Rhea" id="RHEA:13509"/>
        <dbReference type="ChEBI" id="CHEBI:15378"/>
        <dbReference type="ChEBI" id="CHEBI:33019"/>
        <dbReference type="ChEBI" id="CHEBI:46398"/>
        <dbReference type="ChEBI" id="CHEBI:57705"/>
        <dbReference type="ChEBI" id="CHEBI:57776"/>
        <dbReference type="EC" id="2.7.7.23"/>
    </reaction>
</comment>
<evidence type="ECO:0000313" key="20">
    <source>
        <dbReference type="EMBL" id="SMB81072.1"/>
    </source>
</evidence>
<dbReference type="Pfam" id="PF12804">
    <property type="entry name" value="NTP_transf_3"/>
    <property type="match status" value="1"/>
</dbReference>
<feature type="active site" description="Proton acceptor" evidence="17">
    <location>
        <position position="365"/>
    </location>
</feature>
<name>A0A1W1UJ56_PEPAS</name>
<dbReference type="NCBIfam" id="TIGR01173">
    <property type="entry name" value="glmU"/>
    <property type="match status" value="1"/>
</dbReference>
<dbReference type="InterPro" id="IPR056729">
    <property type="entry name" value="GMPPB_C"/>
</dbReference>
<evidence type="ECO:0000259" key="19">
    <source>
        <dbReference type="Pfam" id="PF25087"/>
    </source>
</evidence>
<dbReference type="RefSeq" id="WP_084230018.1">
    <property type="nucleotide sequence ID" value="NZ_FWWR01000009.1"/>
</dbReference>
<comment type="pathway">
    <text evidence="17">Nucleotide-sugar biosynthesis; UDP-N-acetyl-alpha-D-glucosamine biosynthesis; UDP-N-acetyl-alpha-D-glucosamine from N-acetyl-alpha-D-glucosamine 1-phosphate: step 1/1.</text>
</comment>
<evidence type="ECO:0000256" key="2">
    <source>
        <dbReference type="ARBA" id="ARBA00007947"/>
    </source>
</evidence>
<keyword evidence="6 17" id="KW-0479">Metal-binding</keyword>
<feature type="binding site" evidence="17">
    <location>
        <position position="21"/>
    </location>
    <ligand>
        <name>UDP-N-acetyl-alpha-D-glucosamine</name>
        <dbReference type="ChEBI" id="CHEBI:57705"/>
    </ligand>
</feature>
<dbReference type="GO" id="GO:0016020">
    <property type="term" value="C:membrane"/>
    <property type="evidence" value="ECO:0007669"/>
    <property type="project" value="GOC"/>
</dbReference>
<proteinExistence type="inferred from homology"/>
<dbReference type="AlphaFoldDB" id="A0A1W1UJ56"/>
<organism evidence="20 21">
    <name type="scientific">Peptoniphilus asaccharolyticus DSM 20463</name>
    <dbReference type="NCBI Taxonomy" id="573058"/>
    <lineage>
        <taxon>Bacteria</taxon>
        <taxon>Bacillati</taxon>
        <taxon>Bacillota</taxon>
        <taxon>Tissierellia</taxon>
        <taxon>Tissierellales</taxon>
        <taxon>Peptoniphilaceae</taxon>
        <taxon>Peptoniphilus</taxon>
    </lineage>
</organism>
<evidence type="ECO:0000256" key="17">
    <source>
        <dbReference type="HAMAP-Rule" id="MF_01631"/>
    </source>
</evidence>
<comment type="catalytic activity">
    <reaction evidence="14 17">
        <text>alpha-D-glucosamine 1-phosphate + acetyl-CoA = N-acetyl-alpha-D-glucosamine 1-phosphate + CoA + H(+)</text>
        <dbReference type="Rhea" id="RHEA:13725"/>
        <dbReference type="ChEBI" id="CHEBI:15378"/>
        <dbReference type="ChEBI" id="CHEBI:57287"/>
        <dbReference type="ChEBI" id="CHEBI:57288"/>
        <dbReference type="ChEBI" id="CHEBI:57776"/>
        <dbReference type="ChEBI" id="CHEBI:58516"/>
        <dbReference type="EC" id="2.3.1.157"/>
    </reaction>
</comment>
<feature type="binding site" evidence="17">
    <location>
        <position position="230"/>
    </location>
    <ligand>
        <name>Mg(2+)</name>
        <dbReference type="ChEBI" id="CHEBI:18420"/>
    </ligand>
</feature>
<dbReference type="InterPro" id="IPR005882">
    <property type="entry name" value="Bifunctional_GlmU"/>
</dbReference>
<accession>A0A1W1UJ56</accession>
<keyword evidence="21" id="KW-1185">Reference proteome</keyword>
<keyword evidence="8 17" id="KW-0460">Magnesium</keyword>
<evidence type="ECO:0000256" key="15">
    <source>
        <dbReference type="ARBA" id="ARBA00048493"/>
    </source>
</evidence>
<gene>
    <name evidence="17" type="primary">glmU</name>
    <name evidence="20" type="ORF">SAMN00017477_0318</name>
</gene>
<dbReference type="GO" id="GO:0000902">
    <property type="term" value="P:cell morphogenesis"/>
    <property type="evidence" value="ECO:0007669"/>
    <property type="project" value="UniProtKB-UniRule"/>
</dbReference>
<feature type="binding site" evidence="17">
    <location>
        <position position="442"/>
    </location>
    <ligand>
        <name>acetyl-CoA</name>
        <dbReference type="ChEBI" id="CHEBI:57288"/>
    </ligand>
</feature>
<feature type="domain" description="Mannose-1-phosphate guanyltransferase C-terminal" evidence="19">
    <location>
        <begin position="266"/>
        <end position="354"/>
    </location>
</feature>
<feature type="region of interest" description="N-acetyltransferase" evidence="17">
    <location>
        <begin position="254"/>
        <end position="460"/>
    </location>
</feature>
<feature type="domain" description="MobA-like NTP transferase" evidence="18">
    <location>
        <begin position="5"/>
        <end position="144"/>
    </location>
</feature>
<feature type="binding site" evidence="17">
    <location>
        <position position="142"/>
    </location>
    <ligand>
        <name>UDP-N-acetyl-alpha-D-glucosamine</name>
        <dbReference type="ChEBI" id="CHEBI:57705"/>
    </ligand>
</feature>
<comment type="subunit">
    <text evidence="17">Homotrimer.</text>
</comment>
<feature type="binding site" evidence="17">
    <location>
        <position position="425"/>
    </location>
    <ligand>
        <name>acetyl-CoA</name>
        <dbReference type="ChEBI" id="CHEBI:57288"/>
    </ligand>
</feature>
<keyword evidence="10 17" id="KW-0573">Peptidoglycan synthesis</keyword>
<dbReference type="OrthoDB" id="9775031at2"/>
<feature type="binding site" evidence="17">
    <location>
        <begin position="388"/>
        <end position="389"/>
    </location>
    <ligand>
        <name>acetyl-CoA</name>
        <dbReference type="ChEBI" id="CHEBI:57288"/>
    </ligand>
</feature>
<feature type="binding site" evidence="17">
    <location>
        <position position="368"/>
    </location>
    <ligand>
        <name>UDP-N-acetyl-alpha-D-glucosamine</name>
        <dbReference type="ChEBI" id="CHEBI:57705"/>
    </ligand>
</feature>
<dbReference type="GO" id="GO:0071555">
    <property type="term" value="P:cell wall organization"/>
    <property type="evidence" value="ECO:0007669"/>
    <property type="project" value="UniProtKB-KW"/>
</dbReference>
<dbReference type="GO" id="GO:0000287">
    <property type="term" value="F:magnesium ion binding"/>
    <property type="evidence" value="ECO:0007669"/>
    <property type="project" value="UniProtKB-UniRule"/>
</dbReference>
<dbReference type="SUPFAM" id="SSF53448">
    <property type="entry name" value="Nucleotide-diphospho-sugar transferases"/>
    <property type="match status" value="1"/>
</dbReference>
<keyword evidence="7 17" id="KW-0677">Repeat</keyword>
<feature type="binding site" evidence="17">
    <location>
        <position position="105"/>
    </location>
    <ligand>
        <name>Mg(2+)</name>
        <dbReference type="ChEBI" id="CHEBI:18420"/>
    </ligand>
</feature>
<keyword evidence="5 17" id="KW-0548">Nucleotidyltransferase</keyword>
<keyword evidence="12 17" id="KW-0012">Acyltransferase</keyword>
<dbReference type="STRING" id="573058.SAMN00017477_0318"/>
<feature type="binding site" evidence="17">
    <location>
        <position position="379"/>
    </location>
    <ligand>
        <name>UDP-N-acetyl-alpha-D-glucosamine</name>
        <dbReference type="ChEBI" id="CHEBI:57705"/>
    </ligand>
</feature>
<feature type="binding site" evidence="17">
    <location>
        <begin position="81"/>
        <end position="82"/>
    </location>
    <ligand>
        <name>UDP-N-acetyl-alpha-D-glucosamine</name>
        <dbReference type="ChEBI" id="CHEBI:57705"/>
    </ligand>
</feature>
<dbReference type="Gene3D" id="3.90.550.10">
    <property type="entry name" value="Spore Coat Polysaccharide Biosynthesis Protein SpsA, Chain A"/>
    <property type="match status" value="1"/>
</dbReference>
<keyword evidence="11 17" id="KW-0511">Multifunctional enzyme</keyword>
<feature type="binding site" evidence="17">
    <location>
        <position position="407"/>
    </location>
    <ligand>
        <name>acetyl-CoA</name>
        <dbReference type="ChEBI" id="CHEBI:57288"/>
    </ligand>
</feature>
<comment type="subcellular location">
    <subcellularLocation>
        <location evidence="17">Cytoplasm</location>
    </subcellularLocation>
</comment>
<comment type="cofactor">
    <cofactor evidence="17">
        <name>Mg(2+)</name>
        <dbReference type="ChEBI" id="CHEBI:18420"/>
    </cofactor>
    <text evidence="17">Binds 1 Mg(2+) ion per subunit.</text>
</comment>
<evidence type="ECO:0000256" key="14">
    <source>
        <dbReference type="ARBA" id="ARBA00048247"/>
    </source>
</evidence>
<comment type="pathway">
    <text evidence="17">Bacterial outer membrane biogenesis; LPS lipid A biosynthesis.</text>
</comment>
<keyword evidence="3 17" id="KW-0963">Cytoplasm</keyword>
<evidence type="ECO:0000256" key="11">
    <source>
        <dbReference type="ARBA" id="ARBA00023268"/>
    </source>
</evidence>
<dbReference type="Pfam" id="PF25087">
    <property type="entry name" value="GMPPB_C"/>
    <property type="match status" value="1"/>
</dbReference>
<dbReference type="InterPro" id="IPR038009">
    <property type="entry name" value="GlmU_C_LbH"/>
</dbReference>
<dbReference type="NCBIfam" id="NF010934">
    <property type="entry name" value="PRK14354.1"/>
    <property type="match status" value="1"/>
</dbReference>
<comment type="function">
    <text evidence="16 17">Catalyzes the last two sequential reactions in the de novo biosynthetic pathway for UDP-N-acetylglucosamine (UDP-GlcNAc). The C-terminal domain catalyzes the transfer of acetyl group from acetyl coenzyme A to glucosamine-1-phosphate (GlcN-1-P) to produce N-acetylglucosamine-1-phosphate (GlcNAc-1-P), which is converted into UDP-GlcNAc by the transfer of uridine 5-monophosphate (from uridine 5-triphosphate), a reaction catalyzed by the N-terminal domain.</text>
</comment>
<dbReference type="GO" id="GO:0003977">
    <property type="term" value="F:UDP-N-acetylglucosamine diphosphorylase activity"/>
    <property type="evidence" value="ECO:0007669"/>
    <property type="project" value="UniProtKB-UniRule"/>
</dbReference>
<comment type="similarity">
    <text evidence="2 17">In the N-terminal section; belongs to the N-acetylglucosamine-1-phosphate uridyltransferase family.</text>
</comment>
<evidence type="ECO:0000256" key="10">
    <source>
        <dbReference type="ARBA" id="ARBA00022984"/>
    </source>
</evidence>
<feature type="binding site" evidence="17">
    <location>
        <position position="335"/>
    </location>
    <ligand>
        <name>UDP-N-acetyl-alpha-D-glucosamine</name>
        <dbReference type="ChEBI" id="CHEBI:57705"/>
    </ligand>
</feature>
<feature type="binding site" evidence="17">
    <location>
        <begin position="7"/>
        <end position="10"/>
    </location>
    <ligand>
        <name>UDP-N-acetyl-alpha-D-glucosamine</name>
        <dbReference type="ChEBI" id="CHEBI:57705"/>
    </ligand>
</feature>
<dbReference type="GO" id="GO:0019134">
    <property type="term" value="F:glucosamine-1-phosphate N-acetyltransferase activity"/>
    <property type="evidence" value="ECO:0007669"/>
    <property type="project" value="UniProtKB-UniRule"/>
</dbReference>
<evidence type="ECO:0000256" key="3">
    <source>
        <dbReference type="ARBA" id="ARBA00022490"/>
    </source>
</evidence>
<keyword evidence="13 17" id="KW-0961">Cell wall biogenesis/degradation</keyword>
<dbReference type="Gene3D" id="2.160.10.10">
    <property type="entry name" value="Hexapeptide repeat proteins"/>
    <property type="match status" value="1"/>
</dbReference>
<evidence type="ECO:0000256" key="5">
    <source>
        <dbReference type="ARBA" id="ARBA00022695"/>
    </source>
</evidence>
<evidence type="ECO:0000256" key="9">
    <source>
        <dbReference type="ARBA" id="ARBA00022960"/>
    </source>
</evidence>
<feature type="binding site" evidence="17">
    <location>
        <position position="230"/>
    </location>
    <ligand>
        <name>UDP-N-acetyl-alpha-D-glucosamine</name>
        <dbReference type="ChEBI" id="CHEBI:57705"/>
    </ligand>
</feature>